<protein>
    <recommendedName>
        <fullName evidence="9">Peptidase M48 domain-containing protein</fullName>
    </recommendedName>
</protein>
<name>A0AAV5EI55_ELECO</name>
<evidence type="ECO:0000256" key="4">
    <source>
        <dbReference type="ARBA" id="ARBA00022801"/>
    </source>
</evidence>
<dbReference type="AlphaFoldDB" id="A0AAV5EI55"/>
<dbReference type="GO" id="GO:0004222">
    <property type="term" value="F:metalloendopeptidase activity"/>
    <property type="evidence" value="ECO:0007669"/>
    <property type="project" value="InterPro"/>
</dbReference>
<dbReference type="PANTHER" id="PTHR22726:SF1">
    <property type="entry name" value="METALLOENDOPEPTIDASE OMA1, MITOCHONDRIAL"/>
    <property type="match status" value="1"/>
</dbReference>
<evidence type="ECO:0000256" key="5">
    <source>
        <dbReference type="ARBA" id="ARBA00022833"/>
    </source>
</evidence>
<feature type="transmembrane region" description="Helical" evidence="8">
    <location>
        <begin position="440"/>
        <end position="461"/>
    </location>
</feature>
<keyword evidence="5" id="KW-0862">Zinc</keyword>
<keyword evidence="8" id="KW-0812">Transmembrane</keyword>
<evidence type="ECO:0000313" key="10">
    <source>
        <dbReference type="EMBL" id="GJN22197.1"/>
    </source>
</evidence>
<sequence length="895" mass="99492">MNCLRNSRSLLSSLLLRRRPAVLAPPPLRPRGYHTFRVPRDMPWPHQSTPLPPARRYQHTGPQRKEMTHWWTSSRCHHGGGGSRRWYQDEGVQAGAVGLVLIGGAVFCCRREAVPYTNRTRLILLSPSVERKLGEWVYEREKKKLGSKILSPLDPASVRVRRIADEIVAAVYPQGLDAEDAGNTASVATVAQQDDEALTMISQNRGKPPQVNLDGMDWEVNVVKTNMINAMCAPGGKIIVFTGLLDKFKQDAEVATVLGHEFFNMPEEILDAASKYLLELPFSRRMEMEADHVGLMLLASAGYDPRVAPSVYERLGKIGGGESKLRTYMSTHPSSEKRSQLLSQEHVMSQALELYSKYWEGISQGTQSLAPRSGTQSNAMICFKNSFSILPRLLRHKPAIRAQLPPPPPQSPRPSRCYYTFYILRRPPPPTQAAPLQRDAAPWFLLVILVTGGTVITVRYGTVEAVPFTNRTHFIVLTPSYERSLGLTRFDSFKKELRSRILPPDEPRSIRVRLIAEEIVQALHRCLDGGHCYDSDSDDDVNDDPTTTSGYGDIKADLAIKKRDEKGPSRRRELALHPLPSPPPQARRLPAAAAVACAGAAPSVLLHLSGPPRQSRCCTPPPPQAPHPRYFYSSPRRQEVIHFSRRRGGSRWYHDQRKLTAAVLIAGGGAVAVYVGNLEIVPYTNRTHFIILSPTLERQLGESQFADLKKQLGPKILPPLHPDSVRVRLIASEIVRAVHRGVAGRQLRYASYGEDASYGYGDISADLTIKDRDAEAGAVMLGGSPRKNASAAEAAQRDDEVLDDRWVTESRNRGKARGAHPQTSHLDGLNWEVIVVRDNMVNAMCLPGGKIIVFTGLLDKFRADAEVATVLGHEVGFLNIRFRCDFGWVIAEDSY</sequence>
<feature type="region of interest" description="Disordered" evidence="7">
    <location>
        <begin position="563"/>
        <end position="587"/>
    </location>
</feature>
<evidence type="ECO:0000256" key="6">
    <source>
        <dbReference type="ARBA" id="ARBA00023049"/>
    </source>
</evidence>
<feature type="domain" description="Peptidase M48" evidence="9">
    <location>
        <begin position="274"/>
        <end position="344"/>
    </location>
</feature>
<dbReference type="Gene3D" id="3.30.2010.10">
    <property type="entry name" value="Metalloproteases ('zincins'), catalytic domain"/>
    <property type="match status" value="2"/>
</dbReference>
<evidence type="ECO:0000256" key="3">
    <source>
        <dbReference type="ARBA" id="ARBA00022723"/>
    </source>
</evidence>
<evidence type="ECO:0000256" key="1">
    <source>
        <dbReference type="ARBA" id="ARBA00001947"/>
    </source>
</evidence>
<accession>A0AAV5EI55</accession>
<feature type="compositionally biased region" description="Basic and acidic residues" evidence="7">
    <location>
        <begin position="563"/>
        <end position="575"/>
    </location>
</feature>
<evidence type="ECO:0000256" key="7">
    <source>
        <dbReference type="SAM" id="MobiDB-lite"/>
    </source>
</evidence>
<keyword evidence="11" id="KW-1185">Reference proteome</keyword>
<dbReference type="EMBL" id="BQKI01000075">
    <property type="protein sequence ID" value="GJN22197.1"/>
    <property type="molecule type" value="Genomic_DNA"/>
</dbReference>
<organism evidence="10 11">
    <name type="scientific">Eleusine coracana subsp. coracana</name>
    <dbReference type="NCBI Taxonomy" id="191504"/>
    <lineage>
        <taxon>Eukaryota</taxon>
        <taxon>Viridiplantae</taxon>
        <taxon>Streptophyta</taxon>
        <taxon>Embryophyta</taxon>
        <taxon>Tracheophyta</taxon>
        <taxon>Spermatophyta</taxon>
        <taxon>Magnoliopsida</taxon>
        <taxon>Liliopsida</taxon>
        <taxon>Poales</taxon>
        <taxon>Poaceae</taxon>
        <taxon>PACMAD clade</taxon>
        <taxon>Chloridoideae</taxon>
        <taxon>Cynodonteae</taxon>
        <taxon>Eleusininae</taxon>
        <taxon>Eleusine</taxon>
    </lineage>
</organism>
<evidence type="ECO:0000256" key="2">
    <source>
        <dbReference type="ARBA" id="ARBA00022670"/>
    </source>
</evidence>
<keyword evidence="6" id="KW-0482">Metalloprotease</keyword>
<feature type="domain" description="Peptidase M48" evidence="9">
    <location>
        <begin position="212"/>
        <end position="261"/>
    </location>
</feature>
<dbReference type="GO" id="GO:0016020">
    <property type="term" value="C:membrane"/>
    <property type="evidence" value="ECO:0007669"/>
    <property type="project" value="TreeGrafter"/>
</dbReference>
<keyword evidence="3" id="KW-0479">Metal-binding</keyword>
<dbReference type="PANTHER" id="PTHR22726">
    <property type="entry name" value="METALLOENDOPEPTIDASE OMA1"/>
    <property type="match status" value="1"/>
</dbReference>
<feature type="domain" description="Peptidase M48" evidence="9">
    <location>
        <begin position="825"/>
        <end position="876"/>
    </location>
</feature>
<comment type="caution">
    <text evidence="10">The sequence shown here is derived from an EMBL/GenBank/DDBJ whole genome shotgun (WGS) entry which is preliminary data.</text>
</comment>
<comment type="cofactor">
    <cofactor evidence="1">
        <name>Zn(2+)</name>
        <dbReference type="ChEBI" id="CHEBI:29105"/>
    </cofactor>
</comment>
<keyword evidence="8" id="KW-1133">Transmembrane helix</keyword>
<keyword evidence="4" id="KW-0378">Hydrolase</keyword>
<evidence type="ECO:0000259" key="9">
    <source>
        <dbReference type="Pfam" id="PF01435"/>
    </source>
</evidence>
<keyword evidence="8" id="KW-0472">Membrane</keyword>
<feature type="transmembrane region" description="Helical" evidence="8">
    <location>
        <begin position="659"/>
        <end position="676"/>
    </location>
</feature>
<dbReference type="GO" id="GO:0051603">
    <property type="term" value="P:proteolysis involved in protein catabolic process"/>
    <property type="evidence" value="ECO:0007669"/>
    <property type="project" value="TreeGrafter"/>
</dbReference>
<reference evidence="10" key="1">
    <citation type="journal article" date="2018" name="DNA Res.">
        <title>Multiple hybrid de novo genome assembly of finger millet, an orphan allotetraploid crop.</title>
        <authorList>
            <person name="Hatakeyama M."/>
            <person name="Aluri S."/>
            <person name="Balachadran M.T."/>
            <person name="Sivarajan S.R."/>
            <person name="Patrignani A."/>
            <person name="Gruter S."/>
            <person name="Poveda L."/>
            <person name="Shimizu-Inatsugi R."/>
            <person name="Baeten J."/>
            <person name="Francoijs K.J."/>
            <person name="Nataraja K.N."/>
            <person name="Reddy Y.A.N."/>
            <person name="Phadnis S."/>
            <person name="Ravikumar R.L."/>
            <person name="Schlapbach R."/>
            <person name="Sreeman S.M."/>
            <person name="Shimizu K.K."/>
        </authorList>
    </citation>
    <scope>NUCLEOTIDE SEQUENCE</scope>
</reference>
<dbReference type="Pfam" id="PF01435">
    <property type="entry name" value="Peptidase_M48"/>
    <property type="match status" value="3"/>
</dbReference>
<reference evidence="10" key="2">
    <citation type="submission" date="2021-12" db="EMBL/GenBank/DDBJ databases">
        <title>Resequencing data analysis of finger millet.</title>
        <authorList>
            <person name="Hatakeyama M."/>
            <person name="Aluri S."/>
            <person name="Balachadran M.T."/>
            <person name="Sivarajan S.R."/>
            <person name="Poveda L."/>
            <person name="Shimizu-Inatsugi R."/>
            <person name="Schlapbach R."/>
            <person name="Sreeman S.M."/>
            <person name="Shimizu K.K."/>
        </authorList>
    </citation>
    <scope>NUCLEOTIDE SEQUENCE</scope>
</reference>
<dbReference type="Proteomes" id="UP001054889">
    <property type="component" value="Unassembled WGS sequence"/>
</dbReference>
<evidence type="ECO:0000256" key="8">
    <source>
        <dbReference type="SAM" id="Phobius"/>
    </source>
</evidence>
<dbReference type="InterPro" id="IPR051156">
    <property type="entry name" value="Mito/Outer_Membr_Metalloprot"/>
</dbReference>
<dbReference type="GO" id="GO:0046872">
    <property type="term" value="F:metal ion binding"/>
    <property type="evidence" value="ECO:0007669"/>
    <property type="project" value="UniProtKB-KW"/>
</dbReference>
<dbReference type="InterPro" id="IPR001915">
    <property type="entry name" value="Peptidase_M48"/>
</dbReference>
<evidence type="ECO:0000313" key="11">
    <source>
        <dbReference type="Proteomes" id="UP001054889"/>
    </source>
</evidence>
<keyword evidence="2" id="KW-0645">Protease</keyword>
<proteinExistence type="predicted"/>
<gene>
    <name evidence="10" type="primary">gb09743</name>
    <name evidence="10" type="ORF">PR202_gb09743</name>
</gene>
<dbReference type="CDD" id="cd07331">
    <property type="entry name" value="M48C_Oma1_like"/>
    <property type="match status" value="1"/>
</dbReference>